<feature type="compositionally biased region" description="Basic residues" evidence="2">
    <location>
        <begin position="561"/>
        <end position="570"/>
    </location>
</feature>
<feature type="compositionally biased region" description="Polar residues" evidence="2">
    <location>
        <begin position="779"/>
        <end position="798"/>
    </location>
</feature>
<evidence type="ECO:0000313" key="4">
    <source>
        <dbReference type="Proteomes" id="UP000799753"/>
    </source>
</evidence>
<evidence type="ECO:0000313" key="3">
    <source>
        <dbReference type="EMBL" id="KAF2644250.1"/>
    </source>
</evidence>
<evidence type="ECO:0000256" key="2">
    <source>
        <dbReference type="SAM" id="MobiDB-lite"/>
    </source>
</evidence>
<feature type="compositionally biased region" description="Basic and acidic residues" evidence="2">
    <location>
        <begin position="622"/>
        <end position="633"/>
    </location>
</feature>
<feature type="region of interest" description="Disordered" evidence="2">
    <location>
        <begin position="389"/>
        <end position="706"/>
    </location>
</feature>
<feature type="compositionally biased region" description="Low complexity" evidence="2">
    <location>
        <begin position="485"/>
        <end position="497"/>
    </location>
</feature>
<feature type="compositionally biased region" description="Basic residues" evidence="2">
    <location>
        <begin position="393"/>
        <end position="404"/>
    </location>
</feature>
<dbReference type="OrthoDB" id="5374844at2759"/>
<feature type="compositionally biased region" description="Low complexity" evidence="2">
    <location>
        <begin position="600"/>
        <end position="612"/>
    </location>
</feature>
<feature type="coiled-coil region" evidence="1">
    <location>
        <begin position="1072"/>
        <end position="1110"/>
    </location>
</feature>
<feature type="region of interest" description="Disordered" evidence="2">
    <location>
        <begin position="291"/>
        <end position="371"/>
    </location>
</feature>
<proteinExistence type="predicted"/>
<organism evidence="3 4">
    <name type="scientific">Massarina eburnea CBS 473.64</name>
    <dbReference type="NCBI Taxonomy" id="1395130"/>
    <lineage>
        <taxon>Eukaryota</taxon>
        <taxon>Fungi</taxon>
        <taxon>Dikarya</taxon>
        <taxon>Ascomycota</taxon>
        <taxon>Pezizomycotina</taxon>
        <taxon>Dothideomycetes</taxon>
        <taxon>Pleosporomycetidae</taxon>
        <taxon>Pleosporales</taxon>
        <taxon>Massarineae</taxon>
        <taxon>Massarinaceae</taxon>
        <taxon>Massarina</taxon>
    </lineage>
</organism>
<feature type="compositionally biased region" description="Polar residues" evidence="2">
    <location>
        <begin position="291"/>
        <end position="306"/>
    </location>
</feature>
<dbReference type="AlphaFoldDB" id="A0A6A6S9J5"/>
<sequence>MSSQAYMAALEAPDDNASHEKLYALAVKGPVASRALSKTAEEYLRVFCNNAYSRVRRRWVGLALSKMLQTSSEVAKRLGSLSSELAQVGNIILSKSEAEETRVVAGLVIREGLSRGIPFQTFWQNERVPEPSFPKTGADWMFEFQGFVDALHLKFDIHSDVDALIIYPVSLFASDAYRWFGETRPVLLAQGDLLTIVTPGASLQHIDFIDVPLCHIDGIHRQRSELHDSQNIQTELEPWETVIKLTSDEWTYQVNSTARNGDIFTIMLEHEKDAEEVQTGLNSFMDPSAVETLSSESDMDVTQQTTKQRRGYSPPPLDRANKEMAQDNPPTVPSQQKQNMPSNIDSKSPPKITRRKAGTLPVIHRPFIGKKSQESATDLDVYDEFDFPEQSPKVKRLTVAKRKTTPNSAPSTKAASQGKPARVTKAKPTSQKAKARTKQQDTDDDEDPIAKPPRSSTDAPSSSLEMGKNGAVKKQAKNSRDLPKLSKLPKTTKSRLTQSDGALEKHAIDFRIPEDDDAEHVSKPRSKRESTNMTAYKETSSEEESDENNSSGSEYGERHRRDTKAHKSRKTVPSSTSNTAALTRKARTSSVTARHTHTQPPSLLSNLLPKSRSSTRRKTKPKDRTGKDVDERNAVPVADEELVEPPVLADPTLPISEVNIVDQLNTNEGDNTRGALNRGSTRQSLKRPLEDSSPSTPRTKRTRKAIDVVPTNAPQRVLKEPSSPCVKQRHHLTDLFSHQVHGMQPPPNPKAEQVEQGAAPSVRQRNTTARRTPVHRNSRSPNVNSATVELLSSNSKPTPASPHAESTAISGHADPRRVSEEKELADYEIAKNDPFQRQSARKPTVTAFTRRLTAENATAMSPEQWHGASQTMTMELGNTSSSNGLVYGVNTIPAQQTAAPNATRTWMKDDEQVSVTVEKPTTRRSSRNRTVETVGATAMQPDLGVEMSSSIHNPTQQSQQDHFHYDMDIDGDTLIDQVNLPSSPPNLVNCSRSSHSSTSAEPEPRTDPPMPTSEANEMEWERSLLPHQRALSEQLLRVSKRVLRHVVDNETAVHDIADTYQMDGQRLLQNLADQHDGEMAEVSAEMNKKQNKMRKSCDRLLNKLAREQEEVRTYDI</sequence>
<name>A0A6A6S9J5_9PLEO</name>
<feature type="compositionally biased region" description="Polar residues" evidence="2">
    <location>
        <begin position="979"/>
        <end position="1000"/>
    </location>
</feature>
<feature type="region of interest" description="Disordered" evidence="2">
    <location>
        <begin position="739"/>
        <end position="818"/>
    </location>
</feature>
<feature type="compositionally biased region" description="Basic and acidic residues" evidence="2">
    <location>
        <begin position="502"/>
        <end position="530"/>
    </location>
</feature>
<evidence type="ECO:0000256" key="1">
    <source>
        <dbReference type="SAM" id="Coils"/>
    </source>
</evidence>
<feature type="compositionally biased region" description="Polar residues" evidence="2">
    <location>
        <begin position="571"/>
        <end position="581"/>
    </location>
</feature>
<protein>
    <submittedName>
        <fullName evidence="3">Uncharacterized protein</fullName>
    </submittedName>
</protein>
<feature type="compositionally biased region" description="Polar residues" evidence="2">
    <location>
        <begin position="454"/>
        <end position="464"/>
    </location>
</feature>
<reference evidence="3" key="1">
    <citation type="journal article" date="2020" name="Stud. Mycol.">
        <title>101 Dothideomycetes genomes: a test case for predicting lifestyles and emergence of pathogens.</title>
        <authorList>
            <person name="Haridas S."/>
            <person name="Albert R."/>
            <person name="Binder M."/>
            <person name="Bloem J."/>
            <person name="Labutti K."/>
            <person name="Salamov A."/>
            <person name="Andreopoulos B."/>
            <person name="Baker S."/>
            <person name="Barry K."/>
            <person name="Bills G."/>
            <person name="Bluhm B."/>
            <person name="Cannon C."/>
            <person name="Castanera R."/>
            <person name="Culley D."/>
            <person name="Daum C."/>
            <person name="Ezra D."/>
            <person name="Gonzalez J."/>
            <person name="Henrissat B."/>
            <person name="Kuo A."/>
            <person name="Liang C."/>
            <person name="Lipzen A."/>
            <person name="Lutzoni F."/>
            <person name="Magnuson J."/>
            <person name="Mondo S."/>
            <person name="Nolan M."/>
            <person name="Ohm R."/>
            <person name="Pangilinan J."/>
            <person name="Park H.-J."/>
            <person name="Ramirez L."/>
            <person name="Alfaro M."/>
            <person name="Sun H."/>
            <person name="Tritt A."/>
            <person name="Yoshinaga Y."/>
            <person name="Zwiers L.-H."/>
            <person name="Turgeon B."/>
            <person name="Goodwin S."/>
            <person name="Spatafora J."/>
            <person name="Crous P."/>
            <person name="Grigoriev I."/>
        </authorList>
    </citation>
    <scope>NUCLEOTIDE SEQUENCE</scope>
    <source>
        <strain evidence="3">CBS 473.64</strain>
    </source>
</reference>
<feature type="compositionally biased region" description="Polar residues" evidence="2">
    <location>
        <begin position="405"/>
        <end position="415"/>
    </location>
</feature>
<keyword evidence="4" id="KW-1185">Reference proteome</keyword>
<accession>A0A6A6S9J5</accession>
<keyword evidence="1" id="KW-0175">Coiled coil</keyword>
<feature type="compositionally biased region" description="Polar residues" evidence="2">
    <location>
        <begin position="333"/>
        <end position="346"/>
    </location>
</feature>
<gene>
    <name evidence="3" type="ORF">P280DRAFT_505077</name>
</gene>
<dbReference type="EMBL" id="MU006779">
    <property type="protein sequence ID" value="KAF2644250.1"/>
    <property type="molecule type" value="Genomic_DNA"/>
</dbReference>
<feature type="region of interest" description="Disordered" evidence="2">
    <location>
        <begin position="974"/>
        <end position="1021"/>
    </location>
</feature>
<dbReference type="Proteomes" id="UP000799753">
    <property type="component" value="Unassembled WGS sequence"/>
</dbReference>